<dbReference type="InterPro" id="IPR017907">
    <property type="entry name" value="Znf_RING_CS"/>
</dbReference>
<dbReference type="Proteomes" id="UP000751190">
    <property type="component" value="Unassembled WGS sequence"/>
</dbReference>
<dbReference type="Pfam" id="PF13445">
    <property type="entry name" value="zf-RING_UBOX"/>
    <property type="match status" value="1"/>
</dbReference>
<evidence type="ECO:0000256" key="4">
    <source>
        <dbReference type="PROSITE-ProRule" id="PRU00175"/>
    </source>
</evidence>
<dbReference type="InterPro" id="IPR013083">
    <property type="entry name" value="Znf_RING/FYVE/PHD"/>
</dbReference>
<keyword evidence="2 4" id="KW-0863">Zinc-finger</keyword>
<dbReference type="InterPro" id="IPR001841">
    <property type="entry name" value="Znf_RING"/>
</dbReference>
<reference evidence="6" key="1">
    <citation type="submission" date="2021-05" db="EMBL/GenBank/DDBJ databases">
        <title>The genome of the haptophyte Pavlova lutheri (Diacronema luteri, Pavlovales) - a model for lipid biosynthesis in eukaryotic algae.</title>
        <authorList>
            <person name="Hulatt C.J."/>
            <person name="Posewitz M.C."/>
        </authorList>
    </citation>
    <scope>NUCLEOTIDE SEQUENCE</scope>
    <source>
        <strain evidence="6">NIVA-4/92</strain>
    </source>
</reference>
<dbReference type="SUPFAM" id="SSF57850">
    <property type="entry name" value="RING/U-box"/>
    <property type="match status" value="1"/>
</dbReference>
<sequence length="174" mass="18915">MCPICFNSHLVDPTSLVCGHTFCGTCIERWHATQRDKSGAGCQSCPLCRTLSLPPEAPARAALPSMPYDRAAAAHASALSRASRLATDYPRTSIRDHLEREHASRSEAHVRRRAFESRLQAYTSSLSSPISGRPLSELERISVHDFNKHFARGAAARSAALASASMAPAEMLRS</sequence>
<dbReference type="Gene3D" id="3.30.40.10">
    <property type="entry name" value="Zinc/RING finger domain, C3HC4 (zinc finger)"/>
    <property type="match status" value="1"/>
</dbReference>
<evidence type="ECO:0000256" key="2">
    <source>
        <dbReference type="ARBA" id="ARBA00022771"/>
    </source>
</evidence>
<evidence type="ECO:0000313" key="6">
    <source>
        <dbReference type="EMBL" id="KAG8464293.1"/>
    </source>
</evidence>
<accession>A0A8J5XHJ8</accession>
<feature type="domain" description="RING-type" evidence="5">
    <location>
        <begin position="2"/>
        <end position="49"/>
    </location>
</feature>
<keyword evidence="1" id="KW-0479">Metal-binding</keyword>
<dbReference type="EMBL" id="JAGTXO010000013">
    <property type="protein sequence ID" value="KAG8464293.1"/>
    <property type="molecule type" value="Genomic_DNA"/>
</dbReference>
<evidence type="ECO:0000256" key="1">
    <source>
        <dbReference type="ARBA" id="ARBA00022723"/>
    </source>
</evidence>
<keyword evidence="3" id="KW-0862">Zinc</keyword>
<dbReference type="OrthoDB" id="6105938at2759"/>
<organism evidence="6 7">
    <name type="scientific">Diacronema lutheri</name>
    <name type="common">Unicellular marine alga</name>
    <name type="synonym">Monochrysis lutheri</name>
    <dbReference type="NCBI Taxonomy" id="2081491"/>
    <lineage>
        <taxon>Eukaryota</taxon>
        <taxon>Haptista</taxon>
        <taxon>Haptophyta</taxon>
        <taxon>Pavlovophyceae</taxon>
        <taxon>Pavlovales</taxon>
        <taxon>Pavlovaceae</taxon>
        <taxon>Diacronema</taxon>
    </lineage>
</organism>
<keyword evidence="7" id="KW-1185">Reference proteome</keyword>
<protein>
    <recommendedName>
        <fullName evidence="5">RING-type domain-containing protein</fullName>
    </recommendedName>
</protein>
<dbReference type="GO" id="GO:0008270">
    <property type="term" value="F:zinc ion binding"/>
    <property type="evidence" value="ECO:0007669"/>
    <property type="project" value="UniProtKB-KW"/>
</dbReference>
<dbReference type="InterPro" id="IPR027370">
    <property type="entry name" value="Znf-RING_euk"/>
</dbReference>
<evidence type="ECO:0000313" key="7">
    <source>
        <dbReference type="Proteomes" id="UP000751190"/>
    </source>
</evidence>
<dbReference type="PROSITE" id="PS00518">
    <property type="entry name" value="ZF_RING_1"/>
    <property type="match status" value="1"/>
</dbReference>
<gene>
    <name evidence="6" type="ORF">KFE25_003356</name>
</gene>
<evidence type="ECO:0000256" key="3">
    <source>
        <dbReference type="ARBA" id="ARBA00022833"/>
    </source>
</evidence>
<comment type="caution">
    <text evidence="6">The sequence shown here is derived from an EMBL/GenBank/DDBJ whole genome shotgun (WGS) entry which is preliminary data.</text>
</comment>
<dbReference type="PROSITE" id="PS50089">
    <property type="entry name" value="ZF_RING_2"/>
    <property type="match status" value="1"/>
</dbReference>
<dbReference type="AlphaFoldDB" id="A0A8J5XHJ8"/>
<dbReference type="SMART" id="SM00184">
    <property type="entry name" value="RING"/>
    <property type="match status" value="1"/>
</dbReference>
<name>A0A8J5XHJ8_DIALT</name>
<evidence type="ECO:0000259" key="5">
    <source>
        <dbReference type="PROSITE" id="PS50089"/>
    </source>
</evidence>
<proteinExistence type="predicted"/>